<feature type="transmembrane region" description="Helical" evidence="1">
    <location>
        <begin position="199"/>
        <end position="220"/>
    </location>
</feature>
<name>A0A9N9B4P9_9GLOM</name>
<dbReference type="PANTHER" id="PTHR47718">
    <property type="entry name" value="OS01G0519700 PROTEIN"/>
    <property type="match status" value="1"/>
</dbReference>
<evidence type="ECO:0000313" key="2">
    <source>
        <dbReference type="EMBL" id="CAG8555066.1"/>
    </source>
</evidence>
<dbReference type="EMBL" id="CAJVPY010002283">
    <property type="protein sequence ID" value="CAG8555066.1"/>
    <property type="molecule type" value="Genomic_DNA"/>
</dbReference>
<evidence type="ECO:0000313" key="3">
    <source>
        <dbReference type="Proteomes" id="UP000789405"/>
    </source>
</evidence>
<dbReference type="Proteomes" id="UP000789405">
    <property type="component" value="Unassembled WGS sequence"/>
</dbReference>
<sequence>MDAAIDTIYSDSYPLHCIYHISQNLIRNLKAPLDNKYNNFAKDFFLCRNDLSPAGFEKQWCKLIAIYSNAAKYLNSELYPSKERWAKAYTTKFFTAGISSTSCVESETHAQLSSASAECFPEIDCILKEYLTEKILSQQKHKITQSLYYYTIVENNKLHNDKSTEEGYDTQQIHLTSLLEDIPSDNIIKIYRIQRRHCIHINFVVLLTNYSHLYTCMLLVN</sequence>
<dbReference type="AlphaFoldDB" id="A0A9N9B4P9"/>
<protein>
    <submittedName>
        <fullName evidence="2">2055_t:CDS:1</fullName>
    </submittedName>
</protein>
<gene>
    <name evidence="2" type="ORF">DERYTH_LOCUS5458</name>
</gene>
<keyword evidence="1" id="KW-0812">Transmembrane</keyword>
<keyword evidence="3" id="KW-1185">Reference proteome</keyword>
<dbReference type="OrthoDB" id="2348750at2759"/>
<accession>A0A9N9B4P9</accession>
<organism evidence="2 3">
    <name type="scientific">Dentiscutata erythropus</name>
    <dbReference type="NCBI Taxonomy" id="1348616"/>
    <lineage>
        <taxon>Eukaryota</taxon>
        <taxon>Fungi</taxon>
        <taxon>Fungi incertae sedis</taxon>
        <taxon>Mucoromycota</taxon>
        <taxon>Glomeromycotina</taxon>
        <taxon>Glomeromycetes</taxon>
        <taxon>Diversisporales</taxon>
        <taxon>Gigasporaceae</taxon>
        <taxon>Dentiscutata</taxon>
    </lineage>
</organism>
<evidence type="ECO:0000256" key="1">
    <source>
        <dbReference type="SAM" id="Phobius"/>
    </source>
</evidence>
<dbReference type="PANTHER" id="PTHR47718:SF17">
    <property type="entry name" value="PROTEIN FAR1-RELATED SEQUENCE 5-LIKE"/>
    <property type="match status" value="1"/>
</dbReference>
<keyword evidence="1" id="KW-1133">Transmembrane helix</keyword>
<comment type="caution">
    <text evidence="2">The sequence shown here is derived from an EMBL/GenBank/DDBJ whole genome shotgun (WGS) entry which is preliminary data.</text>
</comment>
<reference evidence="2" key="1">
    <citation type="submission" date="2021-06" db="EMBL/GenBank/DDBJ databases">
        <authorList>
            <person name="Kallberg Y."/>
            <person name="Tangrot J."/>
            <person name="Rosling A."/>
        </authorList>
    </citation>
    <scope>NUCLEOTIDE SEQUENCE</scope>
    <source>
        <strain evidence="2">MA453B</strain>
    </source>
</reference>
<keyword evidence="1" id="KW-0472">Membrane</keyword>
<proteinExistence type="predicted"/>